<dbReference type="AlphaFoldDB" id="A0A7S4RJ13"/>
<keyword evidence="2" id="KW-0732">Signal</keyword>
<accession>A0A7S4RJ13</accession>
<feature type="signal peptide" evidence="2">
    <location>
        <begin position="1"/>
        <end position="21"/>
    </location>
</feature>
<evidence type="ECO:0000313" key="3">
    <source>
        <dbReference type="EMBL" id="CAE4615696.1"/>
    </source>
</evidence>
<gene>
    <name evidence="3" type="ORF">AMON00008_LOCUS36027</name>
</gene>
<proteinExistence type="predicted"/>
<sequence>MKQSFVRVLLSLLAGATCAAAARTPRSSPPAVPVGLRQANSSIAEINGTQAAAAVQAAPALKQALEIKTMAVQEAKPAEKKPAAPAAKAAAVQAAPALKQTSEIKAVAVHEAKPAEKKPPAPAAQAAASKPPAHDDEPTTKPALATASKAGGEELPVKAEKAQDTLVLDDKLAKKATSLNARRQAEEPLKPIGVGAYQSAEAVKQRTLDGRRACEHGKWPDCFEEDKGDFLDGHSYGNMQAEAPAAIPARSAASKASGLWLGFIMAAATAWC</sequence>
<organism evidence="3">
    <name type="scientific">Alexandrium monilatum</name>
    <dbReference type="NCBI Taxonomy" id="311494"/>
    <lineage>
        <taxon>Eukaryota</taxon>
        <taxon>Sar</taxon>
        <taxon>Alveolata</taxon>
        <taxon>Dinophyceae</taxon>
        <taxon>Gonyaulacales</taxon>
        <taxon>Pyrocystaceae</taxon>
        <taxon>Alexandrium</taxon>
    </lineage>
</organism>
<name>A0A7S4RJ13_9DINO</name>
<evidence type="ECO:0000256" key="1">
    <source>
        <dbReference type="SAM" id="MobiDB-lite"/>
    </source>
</evidence>
<feature type="region of interest" description="Disordered" evidence="1">
    <location>
        <begin position="111"/>
        <end position="143"/>
    </location>
</feature>
<reference evidence="3" key="1">
    <citation type="submission" date="2021-01" db="EMBL/GenBank/DDBJ databases">
        <authorList>
            <person name="Corre E."/>
            <person name="Pelletier E."/>
            <person name="Niang G."/>
            <person name="Scheremetjew M."/>
            <person name="Finn R."/>
            <person name="Kale V."/>
            <person name="Holt S."/>
            <person name="Cochrane G."/>
            <person name="Meng A."/>
            <person name="Brown T."/>
            <person name="Cohen L."/>
        </authorList>
    </citation>
    <scope>NUCLEOTIDE SEQUENCE</scope>
    <source>
        <strain evidence="3">CCMP3105</strain>
    </source>
</reference>
<evidence type="ECO:0000256" key="2">
    <source>
        <dbReference type="SAM" id="SignalP"/>
    </source>
</evidence>
<protein>
    <recommendedName>
        <fullName evidence="4">PSI-F</fullName>
    </recommendedName>
</protein>
<evidence type="ECO:0008006" key="4">
    <source>
        <dbReference type="Google" id="ProtNLM"/>
    </source>
</evidence>
<feature type="chain" id="PRO_5031142593" description="PSI-F" evidence="2">
    <location>
        <begin position="22"/>
        <end position="272"/>
    </location>
</feature>
<dbReference type="EMBL" id="HBNR01051473">
    <property type="protein sequence ID" value="CAE4615696.1"/>
    <property type="molecule type" value="Transcribed_RNA"/>
</dbReference>